<dbReference type="InterPro" id="IPR005828">
    <property type="entry name" value="MFS_sugar_transport-like"/>
</dbReference>
<dbReference type="PROSITE" id="PS50850">
    <property type="entry name" value="MFS"/>
    <property type="match status" value="1"/>
</dbReference>
<dbReference type="InterPro" id="IPR011701">
    <property type="entry name" value="MFS"/>
</dbReference>
<feature type="transmembrane region" description="Helical" evidence="7">
    <location>
        <begin position="69"/>
        <end position="87"/>
    </location>
</feature>
<feature type="transmembrane region" description="Helical" evidence="7">
    <location>
        <begin position="209"/>
        <end position="231"/>
    </location>
</feature>
<evidence type="ECO:0000256" key="6">
    <source>
        <dbReference type="ARBA" id="ARBA00023136"/>
    </source>
</evidence>
<dbReference type="InterPro" id="IPR005829">
    <property type="entry name" value="Sugar_transporter_CS"/>
</dbReference>
<dbReference type="GO" id="GO:0005886">
    <property type="term" value="C:plasma membrane"/>
    <property type="evidence" value="ECO:0007669"/>
    <property type="project" value="UniProtKB-SubCell"/>
</dbReference>
<evidence type="ECO:0000259" key="8">
    <source>
        <dbReference type="PROSITE" id="PS50850"/>
    </source>
</evidence>
<feature type="transmembrane region" description="Helical" evidence="7">
    <location>
        <begin position="37"/>
        <end position="57"/>
    </location>
</feature>
<feature type="transmembrane region" description="Helical" evidence="7">
    <location>
        <begin position="319"/>
        <end position="339"/>
    </location>
</feature>
<feature type="domain" description="Major facilitator superfamily (MFS) profile" evidence="8">
    <location>
        <begin position="1"/>
        <end position="413"/>
    </location>
</feature>
<organism evidence="9 10">
    <name type="scientific">Agrococcus casei LMG 22410</name>
    <dbReference type="NCBI Taxonomy" id="1255656"/>
    <lineage>
        <taxon>Bacteria</taxon>
        <taxon>Bacillati</taxon>
        <taxon>Actinomycetota</taxon>
        <taxon>Actinomycetes</taxon>
        <taxon>Micrococcales</taxon>
        <taxon>Microbacteriaceae</taxon>
        <taxon>Agrococcus</taxon>
    </lineage>
</organism>
<protein>
    <submittedName>
        <fullName evidence="9">L-Proline/Glycine betaine transporter ProP</fullName>
    </submittedName>
</protein>
<feature type="transmembrane region" description="Helical" evidence="7">
    <location>
        <begin position="360"/>
        <end position="381"/>
    </location>
</feature>
<proteinExistence type="predicted"/>
<keyword evidence="2" id="KW-0813">Transport</keyword>
<sequence>MVGTTVEWYDFFIYAFAANLVFQQLFFAPAGPEVGQLAALASIGLSFLFRPLGAFLAGHFGDRLGRRPMLVITLLLMGTATVAVGLLPTFETIGIAAPVLLILCRILQGISAGGEWGGAILMAVEHAPEGRRGLFGQFPQLGVPFGMLIASGVLAIMQAVTTDEQWLSWGWRVPFLGSIVLILVGFWVRRTVEESPVFEEMQSLKVRESAPIAVLFKTALPIVIFAALIFAGNNGVGYMITGGFVQGYASRPTDAPVPGLGFDGPAVQIAVLCAAAMWAIFTAVGGWLSDIIGRKNTYLIGYGVLAAATIPLFELVKQGPLMIGVAGCLLAIGLGLTYGPQAAWYAEAFPASVRFSGVSISYAIGAVIGGAFSPLIAQWIMNTFDGNTWAVIPYLLLLIVVAVFGTLMMKDRKDIPLTSQIEIDGTWQKIMDEPAKK</sequence>
<dbReference type="PROSITE" id="PS00216">
    <property type="entry name" value="SUGAR_TRANSPORT_1"/>
    <property type="match status" value="1"/>
</dbReference>
<dbReference type="InterPro" id="IPR036259">
    <property type="entry name" value="MFS_trans_sf"/>
</dbReference>
<gene>
    <name evidence="9" type="ORF">CZ674_13545</name>
</gene>
<keyword evidence="10" id="KW-1185">Reference proteome</keyword>
<dbReference type="Pfam" id="PF07690">
    <property type="entry name" value="MFS_1"/>
    <property type="match status" value="1"/>
</dbReference>
<dbReference type="PANTHER" id="PTHR43045:SF1">
    <property type="entry name" value="SHIKIMATE TRANSPORTER"/>
    <property type="match status" value="1"/>
</dbReference>
<dbReference type="Pfam" id="PF00083">
    <property type="entry name" value="Sugar_tr"/>
    <property type="match status" value="1"/>
</dbReference>
<evidence type="ECO:0000313" key="9">
    <source>
        <dbReference type="EMBL" id="SJM69873.1"/>
    </source>
</evidence>
<evidence type="ECO:0000256" key="7">
    <source>
        <dbReference type="SAM" id="Phobius"/>
    </source>
</evidence>
<dbReference type="GO" id="GO:0022857">
    <property type="term" value="F:transmembrane transporter activity"/>
    <property type="evidence" value="ECO:0007669"/>
    <property type="project" value="InterPro"/>
</dbReference>
<evidence type="ECO:0000256" key="2">
    <source>
        <dbReference type="ARBA" id="ARBA00022448"/>
    </source>
</evidence>
<dbReference type="Proteomes" id="UP000195787">
    <property type="component" value="Unassembled WGS sequence"/>
</dbReference>
<evidence type="ECO:0000256" key="1">
    <source>
        <dbReference type="ARBA" id="ARBA00004651"/>
    </source>
</evidence>
<dbReference type="InterPro" id="IPR020846">
    <property type="entry name" value="MFS_dom"/>
</dbReference>
<evidence type="ECO:0000256" key="5">
    <source>
        <dbReference type="ARBA" id="ARBA00022989"/>
    </source>
</evidence>
<feature type="transmembrane region" description="Helical" evidence="7">
    <location>
        <begin position="266"/>
        <end position="289"/>
    </location>
</feature>
<keyword evidence="6 7" id="KW-0472">Membrane</keyword>
<keyword evidence="3" id="KW-1003">Cell membrane</keyword>
<reference evidence="9 10" key="1">
    <citation type="submission" date="2017-02" db="EMBL/GenBank/DDBJ databases">
        <authorList>
            <person name="Peterson S.W."/>
        </authorList>
    </citation>
    <scope>NUCLEOTIDE SEQUENCE [LARGE SCALE GENOMIC DNA]</scope>
    <source>
        <strain evidence="9 10">LMG 22410</strain>
    </source>
</reference>
<dbReference type="Gene3D" id="1.20.1250.20">
    <property type="entry name" value="MFS general substrate transporter like domains"/>
    <property type="match status" value="2"/>
</dbReference>
<feature type="transmembrane region" description="Helical" evidence="7">
    <location>
        <begin position="12"/>
        <end position="31"/>
    </location>
</feature>
<keyword evidence="4 7" id="KW-0812">Transmembrane</keyword>
<feature type="transmembrane region" description="Helical" evidence="7">
    <location>
        <begin position="296"/>
        <end position="313"/>
    </location>
</feature>
<keyword evidence="5 7" id="KW-1133">Transmembrane helix</keyword>
<evidence type="ECO:0000313" key="10">
    <source>
        <dbReference type="Proteomes" id="UP000195787"/>
    </source>
</evidence>
<feature type="transmembrane region" description="Helical" evidence="7">
    <location>
        <begin position="169"/>
        <end position="188"/>
    </location>
</feature>
<evidence type="ECO:0000256" key="3">
    <source>
        <dbReference type="ARBA" id="ARBA00022475"/>
    </source>
</evidence>
<dbReference type="CDD" id="cd17369">
    <property type="entry name" value="MFS_ShiA_like"/>
    <property type="match status" value="1"/>
</dbReference>
<evidence type="ECO:0000256" key="4">
    <source>
        <dbReference type="ARBA" id="ARBA00022692"/>
    </source>
</evidence>
<dbReference type="AlphaFoldDB" id="A0A1R4GP72"/>
<comment type="subcellular location">
    <subcellularLocation>
        <location evidence="1">Cell membrane</location>
        <topology evidence="1">Multi-pass membrane protein</topology>
    </subcellularLocation>
</comment>
<accession>A0A1R4GP72</accession>
<feature type="transmembrane region" description="Helical" evidence="7">
    <location>
        <begin position="93"/>
        <end position="113"/>
    </location>
</feature>
<dbReference type="PANTHER" id="PTHR43045">
    <property type="entry name" value="SHIKIMATE TRANSPORTER"/>
    <property type="match status" value="1"/>
</dbReference>
<dbReference type="EMBL" id="FUHU01000048">
    <property type="protein sequence ID" value="SJM69873.1"/>
    <property type="molecule type" value="Genomic_DNA"/>
</dbReference>
<feature type="transmembrane region" description="Helical" evidence="7">
    <location>
        <begin position="134"/>
        <end position="157"/>
    </location>
</feature>
<feature type="transmembrane region" description="Helical" evidence="7">
    <location>
        <begin position="387"/>
        <end position="407"/>
    </location>
</feature>
<dbReference type="SUPFAM" id="SSF103473">
    <property type="entry name" value="MFS general substrate transporter"/>
    <property type="match status" value="1"/>
</dbReference>
<name>A0A1R4GP72_9MICO</name>